<comment type="caution">
    <text evidence="2">The sequence shown here is derived from an EMBL/GenBank/DDBJ whole genome shotgun (WGS) entry which is preliminary data.</text>
</comment>
<keyword evidence="3" id="KW-1185">Reference proteome</keyword>
<feature type="compositionally biased region" description="Basic and acidic residues" evidence="1">
    <location>
        <begin position="114"/>
        <end position="135"/>
    </location>
</feature>
<sequence>MTQARTRPIRFRSPSGATLDMETAAASAATDLRETPQTEQATTTQRGASAVALFRRKAKDAEAETADVATEAEDTEVEQVDESGEGTATDDAAVGDDPSDADEASDATDDETADDHPERLPRPYDLDRSNGPFDRSEIDDLDGHLDFGAVAITPVAGMELRLDVDDAGQEITGITAVVDGAACQLQAFAAPKSKGVWDEIRDEIADNLLGGGGTAEEKLGPLGIELHTRMPTKGADGRTTYAPARFVGVDGPRWFLRAVLSGNAAIDQAAGDELVEFLRHSVVTRGTEPRAPREMLPLQIPQEVQTQVDADAAEVDPNAKPDQTGDKSDAVDDFKPFERGPEITEVR</sequence>
<dbReference type="Proteomes" id="UP000636793">
    <property type="component" value="Unassembled WGS sequence"/>
</dbReference>
<evidence type="ECO:0000256" key="1">
    <source>
        <dbReference type="SAM" id="MobiDB-lite"/>
    </source>
</evidence>
<feature type="region of interest" description="Disordered" evidence="1">
    <location>
        <begin position="1"/>
        <end position="135"/>
    </location>
</feature>
<accession>A0A916SXR7</accession>
<organism evidence="2 3">
    <name type="scientific">Flexivirga endophytica</name>
    <dbReference type="NCBI Taxonomy" id="1849103"/>
    <lineage>
        <taxon>Bacteria</taxon>
        <taxon>Bacillati</taxon>
        <taxon>Actinomycetota</taxon>
        <taxon>Actinomycetes</taxon>
        <taxon>Micrococcales</taxon>
        <taxon>Dermacoccaceae</taxon>
        <taxon>Flexivirga</taxon>
    </lineage>
</organism>
<name>A0A916SXR7_9MICO</name>
<protein>
    <recommendedName>
        <fullName evidence="4">DUF3710 domain-containing protein</fullName>
    </recommendedName>
</protein>
<dbReference type="Pfam" id="PF12502">
    <property type="entry name" value="DUF3710"/>
    <property type="match status" value="1"/>
</dbReference>
<reference evidence="2" key="2">
    <citation type="submission" date="2020-09" db="EMBL/GenBank/DDBJ databases">
        <authorList>
            <person name="Sun Q."/>
            <person name="Zhou Y."/>
        </authorList>
    </citation>
    <scope>NUCLEOTIDE SEQUENCE</scope>
    <source>
        <strain evidence="2">CGMCC 1.15085</strain>
    </source>
</reference>
<feature type="compositionally biased region" description="Basic and acidic residues" evidence="1">
    <location>
        <begin position="317"/>
        <end position="347"/>
    </location>
</feature>
<proteinExistence type="predicted"/>
<evidence type="ECO:0000313" key="2">
    <source>
        <dbReference type="EMBL" id="GGB21042.1"/>
    </source>
</evidence>
<dbReference type="AlphaFoldDB" id="A0A916SXR7"/>
<feature type="compositionally biased region" description="Acidic residues" evidence="1">
    <location>
        <begin position="70"/>
        <end position="84"/>
    </location>
</feature>
<dbReference type="InterPro" id="IPR022183">
    <property type="entry name" value="DUF3710"/>
</dbReference>
<gene>
    <name evidence="2" type="ORF">GCM10011492_08730</name>
</gene>
<evidence type="ECO:0000313" key="3">
    <source>
        <dbReference type="Proteomes" id="UP000636793"/>
    </source>
</evidence>
<dbReference type="EMBL" id="BMHI01000001">
    <property type="protein sequence ID" value="GGB21042.1"/>
    <property type="molecule type" value="Genomic_DNA"/>
</dbReference>
<feature type="compositionally biased region" description="Acidic residues" evidence="1">
    <location>
        <begin position="93"/>
        <end position="113"/>
    </location>
</feature>
<feature type="region of interest" description="Disordered" evidence="1">
    <location>
        <begin position="303"/>
        <end position="347"/>
    </location>
</feature>
<evidence type="ECO:0008006" key="4">
    <source>
        <dbReference type="Google" id="ProtNLM"/>
    </source>
</evidence>
<reference evidence="2" key="1">
    <citation type="journal article" date="2014" name="Int. J. Syst. Evol. Microbiol.">
        <title>Complete genome sequence of Corynebacterium casei LMG S-19264T (=DSM 44701T), isolated from a smear-ripened cheese.</title>
        <authorList>
            <consortium name="US DOE Joint Genome Institute (JGI-PGF)"/>
            <person name="Walter F."/>
            <person name="Albersmeier A."/>
            <person name="Kalinowski J."/>
            <person name="Ruckert C."/>
        </authorList>
    </citation>
    <scope>NUCLEOTIDE SEQUENCE</scope>
    <source>
        <strain evidence="2">CGMCC 1.15085</strain>
    </source>
</reference>